<dbReference type="Proteomes" id="UP001501576">
    <property type="component" value="Unassembled WGS sequence"/>
</dbReference>
<organism evidence="1 2">
    <name type="scientific">Streptomyces mordarskii</name>
    <dbReference type="NCBI Taxonomy" id="1226758"/>
    <lineage>
        <taxon>Bacteria</taxon>
        <taxon>Bacillati</taxon>
        <taxon>Actinomycetota</taxon>
        <taxon>Actinomycetes</taxon>
        <taxon>Kitasatosporales</taxon>
        <taxon>Streptomycetaceae</taxon>
        <taxon>Streptomyces</taxon>
    </lineage>
</organism>
<protein>
    <submittedName>
        <fullName evidence="1">Uncharacterized protein</fullName>
    </submittedName>
</protein>
<dbReference type="EMBL" id="BAAABZ010000071">
    <property type="protein sequence ID" value="GAA0554274.1"/>
    <property type="molecule type" value="Genomic_DNA"/>
</dbReference>
<reference evidence="1 2" key="1">
    <citation type="journal article" date="2019" name="Int. J. Syst. Evol. Microbiol.">
        <title>The Global Catalogue of Microorganisms (GCM) 10K type strain sequencing project: providing services to taxonomists for standard genome sequencing and annotation.</title>
        <authorList>
            <consortium name="The Broad Institute Genomics Platform"/>
            <consortium name="The Broad Institute Genome Sequencing Center for Infectious Disease"/>
            <person name="Wu L."/>
            <person name="Ma J."/>
        </authorList>
    </citation>
    <scope>NUCLEOTIDE SEQUENCE [LARGE SCALE GENOMIC DNA]</scope>
    <source>
        <strain evidence="1 2">JCM 5052</strain>
    </source>
</reference>
<proteinExistence type="predicted"/>
<comment type="caution">
    <text evidence="1">The sequence shown here is derived from an EMBL/GenBank/DDBJ whole genome shotgun (WGS) entry which is preliminary data.</text>
</comment>
<keyword evidence="2" id="KW-1185">Reference proteome</keyword>
<sequence>MTGPSTVEVPSFSGYSGATLHLAIDPAEHQRRQAAGIGPVTGHGFGGLDHLMALPAGLPVPVSSLTEEQQKYVRRAPAAIVTVEDGQVTRHAIRPCRVVLATVESPSASKMALEAAGRFAPFCPRRVVIRRLPHRKHFNYLHDYDFYGVGVTLQHSDGSTEPVLDPRPWRPARHTPAGWWFVERAYAAHIEHASLMPTTTLGA</sequence>
<evidence type="ECO:0000313" key="1">
    <source>
        <dbReference type="EMBL" id="GAA0554274.1"/>
    </source>
</evidence>
<accession>A0ABN1DXK4</accession>
<gene>
    <name evidence="1" type="ORF">GCM10010390_65440</name>
</gene>
<name>A0ABN1DXK4_9ACTN</name>
<dbReference type="RefSeq" id="WP_346160813.1">
    <property type="nucleotide sequence ID" value="NZ_BAAABZ010000071.1"/>
</dbReference>
<evidence type="ECO:0000313" key="2">
    <source>
        <dbReference type="Proteomes" id="UP001501576"/>
    </source>
</evidence>